<protein>
    <submittedName>
        <fullName evidence="5">Efflux RND transporter periplasmic adaptor subunit</fullName>
    </submittedName>
</protein>
<feature type="domain" description="Multidrug resistance protein MdtA-like C-terminal permuted SH3" evidence="3">
    <location>
        <begin position="295"/>
        <end position="354"/>
    </location>
</feature>
<dbReference type="EMBL" id="VTPY01000005">
    <property type="protein sequence ID" value="KAA0011262.1"/>
    <property type="molecule type" value="Genomic_DNA"/>
</dbReference>
<comment type="caution">
    <text evidence="5">The sequence shown here is derived from an EMBL/GenBank/DDBJ whole genome shotgun (WGS) entry which is preliminary data.</text>
</comment>
<proteinExistence type="inferred from homology"/>
<dbReference type="Gene3D" id="2.40.30.170">
    <property type="match status" value="1"/>
</dbReference>
<dbReference type="AlphaFoldDB" id="A0A7V7FZD1"/>
<reference evidence="5 6" key="1">
    <citation type="submission" date="2019-08" db="EMBL/GenBank/DDBJ databases">
        <title>Bioinformatics analysis of the strain L3 and L5.</title>
        <authorList>
            <person name="Li X."/>
        </authorList>
    </citation>
    <scope>NUCLEOTIDE SEQUENCE [LARGE SCALE GENOMIC DNA]</scope>
    <source>
        <strain evidence="5 6">L5</strain>
    </source>
</reference>
<dbReference type="Proteomes" id="UP000486760">
    <property type="component" value="Unassembled WGS sequence"/>
</dbReference>
<dbReference type="InterPro" id="IPR058627">
    <property type="entry name" value="MdtA-like_C"/>
</dbReference>
<evidence type="ECO:0000259" key="4">
    <source>
        <dbReference type="Pfam" id="PF25973"/>
    </source>
</evidence>
<keyword evidence="6" id="KW-1185">Reference proteome</keyword>
<feature type="coiled-coil region" evidence="2">
    <location>
        <begin position="115"/>
        <end position="187"/>
    </location>
</feature>
<dbReference type="RefSeq" id="WP_149329004.1">
    <property type="nucleotide sequence ID" value="NZ_VTPY01000005.1"/>
</dbReference>
<evidence type="ECO:0000256" key="2">
    <source>
        <dbReference type="SAM" id="Coils"/>
    </source>
</evidence>
<evidence type="ECO:0000313" key="5">
    <source>
        <dbReference type="EMBL" id="KAA0011262.1"/>
    </source>
</evidence>
<dbReference type="InterPro" id="IPR006143">
    <property type="entry name" value="RND_pump_MFP"/>
</dbReference>
<sequence length="366" mass="39164">MRRGAWWRMRRGAWWRGVTALAVATLAWFGLDGNGTAAQAESEVGVRPLVRSAAVRITNGETRYRFPGTVRASERAVPAFLHPGVLRERHVIRGQRVEQGEALATLHNPAMAPARAAADAQVAELDARLRQLGRDVERSRTLRERNLSAVEELDRLTAERDATVQAREQALARRAEAQAQLEELTLRAPFDAEVADLLVEPGEFVSAGQPVLRLAGIGRREVEIDVPAALAGRLETGGAASLIATDSAQRFAGSVRDIGRAGEGLASVIVGVDTDPGPALGESVRVQLAVDERPALQVPLAAVVDPGGYDPHVLVLNDDIVQRVAITPGRLAGSWVTITAPLEPGAQVVTAGQGRLEEGMRVRVLP</sequence>
<dbReference type="InterPro" id="IPR058647">
    <property type="entry name" value="BSH_CzcB-like"/>
</dbReference>
<evidence type="ECO:0000259" key="3">
    <source>
        <dbReference type="Pfam" id="PF25967"/>
    </source>
</evidence>
<gene>
    <name evidence="5" type="ORF">F0A17_14175</name>
</gene>
<dbReference type="GO" id="GO:0015562">
    <property type="term" value="F:efflux transmembrane transporter activity"/>
    <property type="evidence" value="ECO:0007669"/>
    <property type="project" value="TreeGrafter"/>
</dbReference>
<dbReference type="PANTHER" id="PTHR30469">
    <property type="entry name" value="MULTIDRUG RESISTANCE PROTEIN MDTA"/>
    <property type="match status" value="1"/>
</dbReference>
<dbReference type="GO" id="GO:1990281">
    <property type="term" value="C:efflux pump complex"/>
    <property type="evidence" value="ECO:0007669"/>
    <property type="project" value="TreeGrafter"/>
</dbReference>
<name>A0A7V7FZD1_9GAMM</name>
<dbReference type="Gene3D" id="2.40.420.20">
    <property type="match status" value="1"/>
</dbReference>
<keyword evidence="2" id="KW-0175">Coiled coil</keyword>
<dbReference type="Pfam" id="PF25967">
    <property type="entry name" value="RND-MFP_C"/>
    <property type="match status" value="1"/>
</dbReference>
<evidence type="ECO:0000313" key="6">
    <source>
        <dbReference type="Proteomes" id="UP000486760"/>
    </source>
</evidence>
<dbReference type="NCBIfam" id="TIGR01730">
    <property type="entry name" value="RND_mfp"/>
    <property type="match status" value="1"/>
</dbReference>
<dbReference type="Gene3D" id="1.10.287.470">
    <property type="entry name" value="Helix hairpin bin"/>
    <property type="match status" value="1"/>
</dbReference>
<accession>A0A7V7FZD1</accession>
<evidence type="ECO:0000256" key="1">
    <source>
        <dbReference type="ARBA" id="ARBA00009477"/>
    </source>
</evidence>
<dbReference type="Gene3D" id="2.40.50.100">
    <property type="match status" value="1"/>
</dbReference>
<organism evidence="5 6">
    <name type="scientific">Billgrantia pellis</name>
    <dbReference type="NCBI Taxonomy" id="2606936"/>
    <lineage>
        <taxon>Bacteria</taxon>
        <taxon>Pseudomonadati</taxon>
        <taxon>Pseudomonadota</taxon>
        <taxon>Gammaproteobacteria</taxon>
        <taxon>Oceanospirillales</taxon>
        <taxon>Halomonadaceae</taxon>
        <taxon>Billgrantia</taxon>
    </lineage>
</organism>
<comment type="similarity">
    <text evidence="1">Belongs to the membrane fusion protein (MFP) (TC 8.A.1) family.</text>
</comment>
<dbReference type="Pfam" id="PF25973">
    <property type="entry name" value="BSH_CzcB"/>
    <property type="match status" value="1"/>
</dbReference>
<dbReference type="PANTHER" id="PTHR30469:SF15">
    <property type="entry name" value="HLYD FAMILY OF SECRETION PROTEINS"/>
    <property type="match status" value="1"/>
</dbReference>
<feature type="domain" description="CzcB-like barrel-sandwich hybrid" evidence="4">
    <location>
        <begin position="83"/>
        <end position="215"/>
    </location>
</feature>
<dbReference type="SUPFAM" id="SSF111369">
    <property type="entry name" value="HlyD-like secretion proteins"/>
    <property type="match status" value="1"/>
</dbReference>